<dbReference type="EMBL" id="BLXY01000001">
    <property type="protein sequence ID" value="GFO63141.1"/>
    <property type="molecule type" value="Genomic_DNA"/>
</dbReference>
<dbReference type="GO" id="GO:0043165">
    <property type="term" value="P:Gram-negative-bacterium-type cell outer membrane assembly"/>
    <property type="evidence" value="ECO:0007669"/>
    <property type="project" value="InterPro"/>
</dbReference>
<keyword evidence="2" id="KW-0449">Lipoprotein</keyword>
<reference evidence="1" key="2">
    <citation type="journal article" date="2021" name="Int. J. Syst. Evol. Microbiol.">
        <title>Geomonas silvestris sp. nov., Geomonas paludis sp. nov. and Geomonas limicola sp. nov., isolated from terrestrial environments, and emended description of the genus Geomonas.</title>
        <authorList>
            <person name="Itoh H."/>
            <person name="Xu Z."/>
            <person name="Masuda Y."/>
            <person name="Ushijima N."/>
            <person name="Hayakawa C."/>
            <person name="Shiratori Y."/>
            <person name="Senoo K."/>
        </authorList>
    </citation>
    <scope>NUCLEOTIDE SEQUENCE</scope>
    <source>
        <strain evidence="1">Red736</strain>
    </source>
</reference>
<evidence type="ECO:0000313" key="2">
    <source>
        <dbReference type="EMBL" id="UPU35297.1"/>
    </source>
</evidence>
<dbReference type="GO" id="GO:0019867">
    <property type="term" value="C:outer membrane"/>
    <property type="evidence" value="ECO:0007669"/>
    <property type="project" value="InterPro"/>
</dbReference>
<dbReference type="Proteomes" id="UP000568888">
    <property type="component" value="Unassembled WGS sequence"/>
</dbReference>
<evidence type="ECO:0000313" key="3">
    <source>
        <dbReference type="Proteomes" id="UP000568888"/>
    </source>
</evidence>
<name>A0A6V8MT31_9BACT</name>
<dbReference type="RefSeq" id="WP_183345822.1">
    <property type="nucleotide sequence ID" value="NZ_BLXY01000001.1"/>
</dbReference>
<dbReference type="Proteomes" id="UP000831485">
    <property type="component" value="Chromosome"/>
</dbReference>
<dbReference type="Pfam" id="PF04390">
    <property type="entry name" value="LptE"/>
    <property type="match status" value="1"/>
</dbReference>
<evidence type="ECO:0000313" key="4">
    <source>
        <dbReference type="Proteomes" id="UP000831485"/>
    </source>
</evidence>
<dbReference type="InterPro" id="IPR007485">
    <property type="entry name" value="LPS_assembly_LptE"/>
</dbReference>
<keyword evidence="4" id="KW-1185">Reference proteome</keyword>
<accession>A0A6V8MT31</accession>
<dbReference type="EMBL" id="CP096574">
    <property type="protein sequence ID" value="UPU35297.1"/>
    <property type="molecule type" value="Genomic_DNA"/>
</dbReference>
<proteinExistence type="predicted"/>
<dbReference type="PROSITE" id="PS51257">
    <property type="entry name" value="PROKAR_LIPOPROTEIN"/>
    <property type="match status" value="1"/>
</dbReference>
<evidence type="ECO:0000313" key="1">
    <source>
        <dbReference type="EMBL" id="GFO63141.1"/>
    </source>
</evidence>
<dbReference type="Gene3D" id="3.30.160.150">
    <property type="entry name" value="Lipoprotein like domain"/>
    <property type="match status" value="1"/>
</dbReference>
<gene>
    <name evidence="2" type="primary">lptE</name>
    <name evidence="1" type="ORF">GMPD_10600</name>
    <name evidence="2" type="ORF">M1B72_17905</name>
</gene>
<organism evidence="1 3">
    <name type="scientific">Geomonas paludis</name>
    <dbReference type="NCBI Taxonomy" id="2740185"/>
    <lineage>
        <taxon>Bacteria</taxon>
        <taxon>Pseudomonadati</taxon>
        <taxon>Thermodesulfobacteriota</taxon>
        <taxon>Desulfuromonadia</taxon>
        <taxon>Geobacterales</taxon>
        <taxon>Geobacteraceae</taxon>
        <taxon>Geomonas</taxon>
    </lineage>
</organism>
<reference evidence="3" key="1">
    <citation type="submission" date="2020-06" db="EMBL/GenBank/DDBJ databases">
        <title>Draft genomic sequecing of Geomonas sp. Red736.</title>
        <authorList>
            <person name="Itoh H."/>
            <person name="Xu Z.X."/>
            <person name="Ushijima N."/>
            <person name="Masuda Y."/>
            <person name="Shiratori Y."/>
            <person name="Senoo K."/>
        </authorList>
    </citation>
    <scope>NUCLEOTIDE SEQUENCE [LARGE SCALE GENOMIC DNA]</scope>
    <source>
        <strain evidence="3">Red736</strain>
    </source>
</reference>
<protein>
    <submittedName>
        <fullName evidence="2">LPS assembly lipoprotein LptE</fullName>
    </submittedName>
</protein>
<dbReference type="AlphaFoldDB" id="A0A6V8MT31"/>
<reference evidence="2" key="3">
    <citation type="submission" date="2022-04" db="EMBL/GenBank/DDBJ databases">
        <authorList>
            <person name="Liu G."/>
        </authorList>
    </citation>
    <scope>NUCLEOTIDE SEQUENCE</scope>
    <source>
        <strain evidence="2">RG22</strain>
    </source>
</reference>
<sequence>MTATRLFTMLRWLTLLAALFAGGCSYSPVIQHGPLAGANGVNVVLFANKSYRAGVEAVLAQEMINEFNFRTGGKVLPGDRADYELSGVVLSYNSVPVSYTAADVIREYNAILSVQATLHDQKSHRVVWKGDVTEQQVYPVNANIALQQDAEEAAIEKISRRISERIWQKLGERF</sequence>